<protein>
    <submittedName>
        <fullName evidence="3">Uncharacterized protein</fullName>
    </submittedName>
</protein>
<feature type="coiled-coil region" evidence="1">
    <location>
        <begin position="496"/>
        <end position="523"/>
    </location>
</feature>
<accession>A0AAE0ETS0</accession>
<dbReference type="InterPro" id="IPR026205">
    <property type="entry name" value="PIBF1"/>
</dbReference>
<evidence type="ECO:0000313" key="3">
    <source>
        <dbReference type="EMBL" id="KAK3239722.1"/>
    </source>
</evidence>
<feature type="compositionally biased region" description="Polar residues" evidence="2">
    <location>
        <begin position="244"/>
        <end position="259"/>
    </location>
</feature>
<organism evidence="3 4">
    <name type="scientific">Cymbomonas tetramitiformis</name>
    <dbReference type="NCBI Taxonomy" id="36881"/>
    <lineage>
        <taxon>Eukaryota</taxon>
        <taxon>Viridiplantae</taxon>
        <taxon>Chlorophyta</taxon>
        <taxon>Pyramimonadophyceae</taxon>
        <taxon>Pyramimonadales</taxon>
        <taxon>Pyramimonadaceae</taxon>
        <taxon>Cymbomonas</taxon>
    </lineage>
</organism>
<proteinExistence type="predicted"/>
<feature type="coiled-coil region" evidence="1">
    <location>
        <begin position="307"/>
        <end position="390"/>
    </location>
</feature>
<comment type="caution">
    <text evidence="3">The sequence shown here is derived from an EMBL/GenBank/DDBJ whole genome shotgun (WGS) entry which is preliminary data.</text>
</comment>
<evidence type="ECO:0000256" key="1">
    <source>
        <dbReference type="SAM" id="Coils"/>
    </source>
</evidence>
<feature type="coiled-coil region" evidence="1">
    <location>
        <begin position="107"/>
        <end position="180"/>
    </location>
</feature>
<keyword evidence="1" id="KW-0175">Coiled coil</keyword>
<feature type="region of interest" description="Disordered" evidence="2">
    <location>
        <begin position="1"/>
        <end position="43"/>
    </location>
</feature>
<keyword evidence="4" id="KW-1185">Reference proteome</keyword>
<feature type="compositionally biased region" description="Basic and acidic residues" evidence="2">
    <location>
        <begin position="75"/>
        <end position="85"/>
    </location>
</feature>
<name>A0AAE0ETS0_9CHLO</name>
<gene>
    <name evidence="3" type="ORF">CYMTET_50367</name>
</gene>
<dbReference type="EMBL" id="LGRX02033840">
    <property type="protein sequence ID" value="KAK3239722.1"/>
    <property type="molecule type" value="Genomic_DNA"/>
</dbReference>
<evidence type="ECO:0000313" key="4">
    <source>
        <dbReference type="Proteomes" id="UP001190700"/>
    </source>
</evidence>
<feature type="region of interest" description="Disordered" evidence="2">
    <location>
        <begin position="243"/>
        <end position="264"/>
    </location>
</feature>
<dbReference type="Proteomes" id="UP001190700">
    <property type="component" value="Unassembled WGS sequence"/>
</dbReference>
<dbReference type="AlphaFoldDB" id="A0AAE0ETS0"/>
<evidence type="ECO:0000256" key="2">
    <source>
        <dbReference type="SAM" id="MobiDB-lite"/>
    </source>
</evidence>
<reference evidence="3 4" key="1">
    <citation type="journal article" date="2015" name="Genome Biol. Evol.">
        <title>Comparative Genomics of a Bacterivorous Green Alga Reveals Evolutionary Causalities and Consequences of Phago-Mixotrophic Mode of Nutrition.</title>
        <authorList>
            <person name="Burns J.A."/>
            <person name="Paasch A."/>
            <person name="Narechania A."/>
            <person name="Kim E."/>
        </authorList>
    </citation>
    <scope>NUCLEOTIDE SEQUENCE [LARGE SCALE GENOMIC DNA]</scope>
    <source>
        <strain evidence="3 4">PLY_AMNH</strain>
    </source>
</reference>
<dbReference type="PANTHER" id="PTHR18950:SF0">
    <property type="entry name" value="PROGESTERONE IMMUNOMODULATORY BINDING FACTOR 1"/>
    <property type="match status" value="1"/>
</dbReference>
<feature type="region of interest" description="Disordered" evidence="2">
    <location>
        <begin position="64"/>
        <end position="85"/>
    </location>
</feature>
<sequence>MLHNLGDSTDFPADMHAGLDVSQSPVPATRPVLHGSPGGVLTDSEEDLFSEFSSGLTESFTSLFSDDGTPISPADYRKQTKSRTSDKVELEVQKRTAQLEEQLGSAVNQKLQAEVRHKKDMERLEDEVTRSHKEAASQLAELQTRQAAIEAEAPVLKNAVAQAKAQLQDLQISNSLYEEVAQITPEKRTLREEMLFQVHAITLRHKQDEEQLRLDRDTARDAAARAVEDVDRLRMENSHLVASVSMSQRDSEKQQQVANARNDRQQHDLEEALLKVEVLTAKGKMFDEVTHKLEELQKAEAHWEDARAADKAELNLLRKERESINAQMVEKVHAVDLLQMDKAYLSKEVQSLGERCAELETQYDKCHNKLREVKKARNDLQEKVLSSTEDQRLAHEQRLQAEISRLQEQHLSDIDKVRAEAVHVAEQEVRLLRDRRDTAETEARRTTSKLKEVQGAYDDLLEAHREQQRLGDQRQAEAYSELKMKAFEADRVSILQEEAAQSLRQTKLEADMLQKKLKVATDNCYHLETNTSRKIAELEAIIASQAARLNHYEMLEADIDSAVLQSGAVSQDAAQTGMEIVNIGTGVPTAVQRRVQQSLGLARKCAELQKELQQVHSDKVSTAIKLREVSQDLERANEKVSYTQQPYNYLVESLQNAERKHQASALCPSWQLGPACLRTGR</sequence>
<dbReference type="GO" id="GO:0005815">
    <property type="term" value="C:microtubule organizing center"/>
    <property type="evidence" value="ECO:0007669"/>
    <property type="project" value="TreeGrafter"/>
</dbReference>
<dbReference type="GO" id="GO:0060271">
    <property type="term" value="P:cilium assembly"/>
    <property type="evidence" value="ECO:0007669"/>
    <property type="project" value="TreeGrafter"/>
</dbReference>
<dbReference type="PANTHER" id="PTHR18950">
    <property type="entry name" value="PROGESTERONE-INDUCED BLOCKING FACTOR 1"/>
    <property type="match status" value="1"/>
</dbReference>